<dbReference type="InterPro" id="IPR028082">
    <property type="entry name" value="Peripla_BP_I"/>
</dbReference>
<dbReference type="GO" id="GO:0003700">
    <property type="term" value="F:DNA-binding transcription factor activity"/>
    <property type="evidence" value="ECO:0007669"/>
    <property type="project" value="InterPro"/>
</dbReference>
<dbReference type="Gene3D" id="3.40.50.2300">
    <property type="match status" value="2"/>
</dbReference>
<dbReference type="OrthoDB" id="8766450at2"/>
<evidence type="ECO:0000259" key="4">
    <source>
        <dbReference type="PROSITE" id="PS01124"/>
    </source>
</evidence>
<dbReference type="SMART" id="SM00342">
    <property type="entry name" value="HTH_ARAC"/>
    <property type="match status" value="1"/>
</dbReference>
<keyword evidence="6" id="KW-1185">Reference proteome</keyword>
<feature type="domain" description="HTH araC/xylS-type" evidence="4">
    <location>
        <begin position="289"/>
        <end position="387"/>
    </location>
</feature>
<dbReference type="InterPro" id="IPR046335">
    <property type="entry name" value="LacI/GalR-like_sensor"/>
</dbReference>
<comment type="caution">
    <text evidence="5">The sequence shown here is derived from an EMBL/GenBank/DDBJ whole genome shotgun (WGS) entry which is preliminary data.</text>
</comment>
<keyword evidence="2" id="KW-0238">DNA-binding</keyword>
<dbReference type="GO" id="GO:0000976">
    <property type="term" value="F:transcription cis-regulatory region binding"/>
    <property type="evidence" value="ECO:0007669"/>
    <property type="project" value="TreeGrafter"/>
</dbReference>
<dbReference type="InterPro" id="IPR018060">
    <property type="entry name" value="HTH_AraC"/>
</dbReference>
<dbReference type="PROSITE" id="PS00041">
    <property type="entry name" value="HTH_ARAC_FAMILY_1"/>
    <property type="match status" value="1"/>
</dbReference>
<dbReference type="PROSITE" id="PS01124">
    <property type="entry name" value="HTH_ARAC_FAMILY_2"/>
    <property type="match status" value="1"/>
</dbReference>
<dbReference type="Pfam" id="PF22177">
    <property type="entry name" value="PBP1_XylR"/>
    <property type="match status" value="1"/>
</dbReference>
<dbReference type="AlphaFoldDB" id="A0A1A7NRV9"/>
<dbReference type="SUPFAM" id="SSF53822">
    <property type="entry name" value="Periplasmic binding protein-like I"/>
    <property type="match status" value="1"/>
</dbReference>
<organism evidence="5 6">
    <name type="scientific">Gallibacterium genomosp. 3</name>
    <dbReference type="NCBI Taxonomy" id="505345"/>
    <lineage>
        <taxon>Bacteria</taxon>
        <taxon>Pseudomonadati</taxon>
        <taxon>Pseudomonadota</taxon>
        <taxon>Gammaproteobacteria</taxon>
        <taxon>Pasteurellales</taxon>
        <taxon>Pasteurellaceae</taxon>
        <taxon>Gallibacterium</taxon>
    </lineage>
</organism>
<keyword evidence="3" id="KW-0804">Transcription</keyword>
<evidence type="ECO:0000313" key="6">
    <source>
        <dbReference type="Proteomes" id="UP000243558"/>
    </source>
</evidence>
<dbReference type="Pfam" id="PF12833">
    <property type="entry name" value="HTH_18"/>
    <property type="match status" value="1"/>
</dbReference>
<dbReference type="InterPro" id="IPR054031">
    <property type="entry name" value="XylR_PBP1"/>
</dbReference>
<evidence type="ECO:0000256" key="2">
    <source>
        <dbReference type="ARBA" id="ARBA00023125"/>
    </source>
</evidence>
<dbReference type="Proteomes" id="UP000243558">
    <property type="component" value="Unassembled WGS sequence"/>
</dbReference>
<dbReference type="InterPro" id="IPR009057">
    <property type="entry name" value="Homeodomain-like_sf"/>
</dbReference>
<dbReference type="PANTHER" id="PTHR30146:SF24">
    <property type="entry name" value="XYLOSE OPERON REGULATORY PROTEIN"/>
    <property type="match status" value="1"/>
</dbReference>
<dbReference type="PATRIC" id="fig|505345.7.peg.1032"/>
<dbReference type="PRINTS" id="PR00032">
    <property type="entry name" value="HTHARAC"/>
</dbReference>
<dbReference type="Gene3D" id="1.10.10.60">
    <property type="entry name" value="Homeodomain-like"/>
    <property type="match status" value="1"/>
</dbReference>
<dbReference type="RefSeq" id="WP_065239189.1">
    <property type="nucleotide sequence ID" value="NZ_JTJM01000020.1"/>
</dbReference>
<dbReference type="EMBL" id="JTJM01000020">
    <property type="protein sequence ID" value="OBW92340.1"/>
    <property type="molecule type" value="Genomic_DNA"/>
</dbReference>
<sequence>MSKSYYQIALFFNANKVYDREVMSGIGEYIQTSRVSWNVFLEDDFVHRELALDPQNLDGIIADFDDPRLAKELLNSRIPVVAVGSSYQDEKNYPPNIPYVATDNNAILQYAFEHLQRKGINHFAFYGLPDPGFQHWSTERRMAFERIMANNNYQPEIYLGHETHAENWQQTQQELSEWLLSLPKHTGIIAVTDARARHLLQTCDLLDIPIPDQLCIIGIDNEELIQAFSRVPLSSVQQGTKNMGYQAAKLLHALIEKRPIKHTPLLIAPLRVEARTSTDYRSIQDPLVIQALHYIRLHACSGIKVEQVLDYVKASRSNLENRFRAETGKTIHQVLHEEKMNKAKQLLSDTQIAIQEIAEVCGYPSVQYFYFVFKKEFQQTPNEYRAQYQPDLSIQ</sequence>
<evidence type="ECO:0000313" key="5">
    <source>
        <dbReference type="EMBL" id="OBW92340.1"/>
    </source>
</evidence>
<accession>A0A1A7NRV9</accession>
<dbReference type="SUPFAM" id="SSF46689">
    <property type="entry name" value="Homeodomain-like"/>
    <property type="match status" value="1"/>
</dbReference>
<reference evidence="5 6" key="1">
    <citation type="submission" date="2014-11" db="EMBL/GenBank/DDBJ databases">
        <title>Pan-genome of Gallibacterium spp.</title>
        <authorList>
            <person name="Kudirkiene E."/>
            <person name="Bojesen A.M."/>
        </authorList>
    </citation>
    <scope>NUCLEOTIDE SEQUENCE [LARGE SCALE GENOMIC DNA]</scope>
    <source>
        <strain evidence="5 6">F151</strain>
    </source>
</reference>
<evidence type="ECO:0000256" key="1">
    <source>
        <dbReference type="ARBA" id="ARBA00023015"/>
    </source>
</evidence>
<proteinExistence type="predicted"/>
<dbReference type="CDD" id="cd01543">
    <property type="entry name" value="PBP1_XylR"/>
    <property type="match status" value="1"/>
</dbReference>
<evidence type="ECO:0000256" key="3">
    <source>
        <dbReference type="ARBA" id="ARBA00023163"/>
    </source>
</evidence>
<dbReference type="InterPro" id="IPR018062">
    <property type="entry name" value="HTH_AraC-typ_CS"/>
</dbReference>
<dbReference type="InterPro" id="IPR020449">
    <property type="entry name" value="Tscrpt_reg_AraC-type_HTH"/>
</dbReference>
<name>A0A1A7NRV9_9PAST</name>
<dbReference type="Pfam" id="PF13377">
    <property type="entry name" value="Peripla_BP_3"/>
    <property type="match status" value="1"/>
</dbReference>
<gene>
    <name evidence="5" type="ORF">QV01_05195</name>
</gene>
<dbReference type="PANTHER" id="PTHR30146">
    <property type="entry name" value="LACI-RELATED TRANSCRIPTIONAL REPRESSOR"/>
    <property type="match status" value="1"/>
</dbReference>
<keyword evidence="1" id="KW-0805">Transcription regulation</keyword>
<protein>
    <submittedName>
        <fullName evidence="5">XylR family transcriptional regulator</fullName>
    </submittedName>
</protein>